<reference evidence="12" key="1">
    <citation type="submission" date="2022-07" db="EMBL/GenBank/DDBJ databases">
        <title>Phylogenomic reconstructions and comparative analyses of Kickxellomycotina fungi.</title>
        <authorList>
            <person name="Reynolds N.K."/>
            <person name="Stajich J.E."/>
            <person name="Barry K."/>
            <person name="Grigoriev I.V."/>
            <person name="Crous P."/>
            <person name="Smith M.E."/>
        </authorList>
    </citation>
    <scope>NUCLEOTIDE SEQUENCE</scope>
    <source>
        <strain evidence="12">BCRC 34381</strain>
    </source>
</reference>
<organism evidence="12 13">
    <name type="scientific">Coemansia biformis</name>
    <dbReference type="NCBI Taxonomy" id="1286918"/>
    <lineage>
        <taxon>Eukaryota</taxon>
        <taxon>Fungi</taxon>
        <taxon>Fungi incertae sedis</taxon>
        <taxon>Zoopagomycota</taxon>
        <taxon>Kickxellomycotina</taxon>
        <taxon>Kickxellomycetes</taxon>
        <taxon>Kickxellales</taxon>
        <taxon>Kickxellaceae</taxon>
        <taxon>Coemansia</taxon>
    </lineage>
</organism>
<feature type="domain" description="Poly(A) RNA polymerase mitochondrial-like central palm" evidence="11">
    <location>
        <begin position="69"/>
        <end position="168"/>
    </location>
</feature>
<dbReference type="SUPFAM" id="SSF81301">
    <property type="entry name" value="Nucleotidyltransferase"/>
    <property type="match status" value="1"/>
</dbReference>
<dbReference type="CDD" id="cd05402">
    <property type="entry name" value="NT_PAP_TUTase"/>
    <property type="match status" value="1"/>
</dbReference>
<keyword evidence="13" id="KW-1185">Reference proteome</keyword>
<dbReference type="InterPro" id="IPR054708">
    <property type="entry name" value="MTPAP-like_central"/>
</dbReference>
<dbReference type="Gene3D" id="1.10.1410.10">
    <property type="match status" value="1"/>
</dbReference>
<dbReference type="SUPFAM" id="SSF81631">
    <property type="entry name" value="PAP/OAS1 substrate-binding domain"/>
    <property type="match status" value="1"/>
</dbReference>
<protein>
    <recommendedName>
        <fullName evidence="5">polynucleotide adenylyltransferase</fullName>
        <ecNumber evidence="5">2.7.7.19</ecNumber>
    </recommendedName>
</protein>
<evidence type="ECO:0000256" key="5">
    <source>
        <dbReference type="ARBA" id="ARBA00012388"/>
    </source>
</evidence>
<dbReference type="AlphaFoldDB" id="A0A9W7XSP2"/>
<gene>
    <name evidence="12" type="ORF">LPJ61_006547</name>
</gene>
<proteinExistence type="inferred from homology"/>
<evidence type="ECO:0000256" key="8">
    <source>
        <dbReference type="ARBA" id="ARBA00022723"/>
    </source>
</evidence>
<dbReference type="OrthoDB" id="2274644at2759"/>
<dbReference type="GO" id="GO:1990817">
    <property type="term" value="F:poly(A) RNA polymerase activity"/>
    <property type="evidence" value="ECO:0007669"/>
    <property type="project" value="UniProtKB-EC"/>
</dbReference>
<dbReference type="PANTHER" id="PTHR12271:SF40">
    <property type="entry name" value="POLY(A) RNA POLYMERASE GLD2"/>
    <property type="match status" value="1"/>
</dbReference>
<dbReference type="Pfam" id="PF03828">
    <property type="entry name" value="PAP_assoc"/>
    <property type="match status" value="1"/>
</dbReference>
<evidence type="ECO:0000259" key="10">
    <source>
        <dbReference type="Pfam" id="PF03828"/>
    </source>
</evidence>
<feature type="domain" description="PAP-associated" evidence="10">
    <location>
        <begin position="292"/>
        <end position="360"/>
    </location>
</feature>
<dbReference type="Gene3D" id="3.30.460.10">
    <property type="entry name" value="Beta Polymerase, domain 2"/>
    <property type="match status" value="1"/>
</dbReference>
<keyword evidence="6" id="KW-0963">Cytoplasm</keyword>
<dbReference type="EMBL" id="JANBOI010003326">
    <property type="protein sequence ID" value="KAJ1718611.1"/>
    <property type="molecule type" value="Genomic_DNA"/>
</dbReference>
<dbReference type="GO" id="GO:0046872">
    <property type="term" value="F:metal ion binding"/>
    <property type="evidence" value="ECO:0007669"/>
    <property type="project" value="UniProtKB-KW"/>
</dbReference>
<evidence type="ECO:0000313" key="13">
    <source>
        <dbReference type="Proteomes" id="UP001143981"/>
    </source>
</evidence>
<evidence type="ECO:0000256" key="7">
    <source>
        <dbReference type="ARBA" id="ARBA00022679"/>
    </source>
</evidence>
<comment type="similarity">
    <text evidence="4">Belongs to the DNA polymerase type-B-like family.</text>
</comment>
<dbReference type="GO" id="GO:0005737">
    <property type="term" value="C:cytoplasm"/>
    <property type="evidence" value="ECO:0007669"/>
    <property type="project" value="UniProtKB-SubCell"/>
</dbReference>
<evidence type="ECO:0000256" key="3">
    <source>
        <dbReference type="ARBA" id="ARBA00004496"/>
    </source>
</evidence>
<evidence type="ECO:0000259" key="11">
    <source>
        <dbReference type="Pfam" id="PF22600"/>
    </source>
</evidence>
<accession>A0A9W7XSP2</accession>
<comment type="cofactor">
    <cofactor evidence="1">
        <name>Mn(2+)</name>
        <dbReference type="ChEBI" id="CHEBI:29035"/>
    </cofactor>
</comment>
<evidence type="ECO:0000256" key="9">
    <source>
        <dbReference type="ARBA" id="ARBA00022842"/>
    </source>
</evidence>
<comment type="cofactor">
    <cofactor evidence="2">
        <name>Mg(2+)</name>
        <dbReference type="ChEBI" id="CHEBI:18420"/>
    </cofactor>
</comment>
<keyword evidence="9" id="KW-0460">Magnesium</keyword>
<evidence type="ECO:0000256" key="2">
    <source>
        <dbReference type="ARBA" id="ARBA00001946"/>
    </source>
</evidence>
<comment type="subcellular location">
    <subcellularLocation>
        <location evidence="3">Cytoplasm</location>
    </subcellularLocation>
</comment>
<dbReference type="InterPro" id="IPR043519">
    <property type="entry name" value="NT_sf"/>
</dbReference>
<evidence type="ECO:0000256" key="4">
    <source>
        <dbReference type="ARBA" id="ARBA00008593"/>
    </source>
</evidence>
<dbReference type="EC" id="2.7.7.19" evidence="5"/>
<name>A0A9W7XSP2_9FUNG</name>
<dbReference type="GO" id="GO:0010605">
    <property type="term" value="P:negative regulation of macromolecule metabolic process"/>
    <property type="evidence" value="ECO:0007669"/>
    <property type="project" value="UniProtKB-ARBA"/>
</dbReference>
<dbReference type="Pfam" id="PF22600">
    <property type="entry name" value="MTPAP-like_central"/>
    <property type="match status" value="1"/>
</dbReference>
<sequence length="362" mass="41291">MELRYLPQLANIATSKLPKVLPREDVLASELGVLEKAWNRGGTDTPAIKHLIWGIRNATRDERDIFVRSVDVVGSRLYGVCTKYSDIDVSVTVRVPEARSVEAFKRFCSRLESKLRQTRGFNNVVWIKNARVPVMKLQLNFAQHAYGVDITFNNGLAAAKSKMLAAYMHMDPRVRVFMTLLKHWGQQRQITDSNVVNSYGLMLMGLAFLIRLRVVPPLQLLSSAWITSVGWKRLGDIQRSPEEISKLYANVFCVQTEQALPRWDVEGHAGYYAGNRPGEGKWMSPNTMTAYELLFEMFKFYGTRFDPVRHAISPRLGMPCVPRTSLPELDVPTPDMYISRPQTWGERLRLLAIEDPFELSLN</sequence>
<evidence type="ECO:0000256" key="1">
    <source>
        <dbReference type="ARBA" id="ARBA00001936"/>
    </source>
</evidence>
<dbReference type="GO" id="GO:0031123">
    <property type="term" value="P:RNA 3'-end processing"/>
    <property type="evidence" value="ECO:0007669"/>
    <property type="project" value="TreeGrafter"/>
</dbReference>
<evidence type="ECO:0000313" key="12">
    <source>
        <dbReference type="EMBL" id="KAJ1718611.1"/>
    </source>
</evidence>
<keyword evidence="8" id="KW-0479">Metal-binding</keyword>
<dbReference type="PANTHER" id="PTHR12271">
    <property type="entry name" value="POLY A POLYMERASE CID PAP -RELATED"/>
    <property type="match status" value="1"/>
</dbReference>
<evidence type="ECO:0000256" key="6">
    <source>
        <dbReference type="ARBA" id="ARBA00022490"/>
    </source>
</evidence>
<dbReference type="InterPro" id="IPR002058">
    <property type="entry name" value="PAP_assoc"/>
</dbReference>
<feature type="non-terminal residue" evidence="12">
    <location>
        <position position="362"/>
    </location>
</feature>
<dbReference type="Proteomes" id="UP001143981">
    <property type="component" value="Unassembled WGS sequence"/>
</dbReference>
<keyword evidence="7" id="KW-0808">Transferase</keyword>
<comment type="caution">
    <text evidence="12">The sequence shown here is derived from an EMBL/GenBank/DDBJ whole genome shotgun (WGS) entry which is preliminary data.</text>
</comment>